<dbReference type="PANTHER" id="PTHR35145">
    <property type="entry name" value="CYTOPLASMIC PROTEIN-RELATED"/>
    <property type="match status" value="1"/>
</dbReference>
<dbReference type="Proteomes" id="UP000051260">
    <property type="component" value="Unassembled WGS sequence"/>
</dbReference>
<dbReference type="InterPro" id="IPR058532">
    <property type="entry name" value="YjbR/MT2646/Rv2570-like"/>
</dbReference>
<evidence type="ECO:0000313" key="2">
    <source>
        <dbReference type="Proteomes" id="UP000051260"/>
    </source>
</evidence>
<dbReference type="AlphaFoldDB" id="A0A0P1IAP7"/>
<dbReference type="InterPro" id="IPR007351">
    <property type="entry name" value="YjbR"/>
</dbReference>
<keyword evidence="2" id="KW-1185">Reference proteome</keyword>
<dbReference type="SUPFAM" id="SSF142906">
    <property type="entry name" value="YjbR-like"/>
    <property type="match status" value="1"/>
</dbReference>
<dbReference type="STRING" id="1715692.RUE5091_02283"/>
<evidence type="ECO:0000313" key="1">
    <source>
        <dbReference type="EMBL" id="CUK01699.1"/>
    </source>
</evidence>
<organism evidence="1 2">
    <name type="scientific">Ruegeria denitrificans</name>
    <dbReference type="NCBI Taxonomy" id="1715692"/>
    <lineage>
        <taxon>Bacteria</taxon>
        <taxon>Pseudomonadati</taxon>
        <taxon>Pseudomonadota</taxon>
        <taxon>Alphaproteobacteria</taxon>
        <taxon>Rhodobacterales</taxon>
        <taxon>Roseobacteraceae</taxon>
        <taxon>Ruegeria</taxon>
    </lineage>
</organism>
<name>A0A0P1IAP7_9RHOB</name>
<dbReference type="InterPro" id="IPR038056">
    <property type="entry name" value="YjbR-like_sf"/>
</dbReference>
<gene>
    <name evidence="1" type="ORF">RUE5091_02283</name>
</gene>
<proteinExistence type="predicted"/>
<accession>A0A0P1IAP7</accession>
<dbReference type="RefSeq" id="WP_058281997.1">
    <property type="nucleotide sequence ID" value="NZ_CYUD01000006.1"/>
</dbReference>
<protein>
    <recommendedName>
        <fullName evidence="3">MmcQ/YjbR family DNA-binding protein</fullName>
    </recommendedName>
</protein>
<dbReference type="Gene3D" id="3.90.1150.30">
    <property type="match status" value="1"/>
</dbReference>
<dbReference type="EMBL" id="CYUD01000006">
    <property type="protein sequence ID" value="CUK01699.1"/>
    <property type="molecule type" value="Genomic_DNA"/>
</dbReference>
<evidence type="ECO:0008006" key="3">
    <source>
        <dbReference type="Google" id="ProtNLM"/>
    </source>
</evidence>
<dbReference type="PANTHER" id="PTHR35145:SF1">
    <property type="entry name" value="CYTOPLASMIC PROTEIN"/>
    <property type="match status" value="1"/>
</dbReference>
<reference evidence="2" key="1">
    <citation type="submission" date="2015-09" db="EMBL/GenBank/DDBJ databases">
        <authorList>
            <person name="Rodrigo-Torres L."/>
            <person name="Arahal D.R."/>
        </authorList>
    </citation>
    <scope>NUCLEOTIDE SEQUENCE [LARGE SCALE GENOMIC DNA]</scope>
    <source>
        <strain evidence="2">CECT 5091</strain>
    </source>
</reference>
<dbReference type="Pfam" id="PF04237">
    <property type="entry name" value="YjbR"/>
    <property type="match status" value="1"/>
</dbReference>
<sequence length="117" mass="13087">MTRDEFNAFCANLKATTHVVQWGNADVWKVGGKVFAICGWNDGKDAFTFKATDLAFEVLDDEPGIRPAPYLASRGMKWLQVYEERGMSDTSLREHIVTSYDLVVAKLTKKARAELGV</sequence>
<dbReference type="OrthoDB" id="9804614at2"/>